<sequence>MATEPPQAELRQRAKTTGPPVGSTTESPPTPPSPTSRPSLSRTQTGDLPHSFDLANDEPLFSMPLLDLLVMVDAHLELWTRSLRRKAAPWRSKADKLVEESRERARNKIEEARAKVKLPRVNSEQFLSSMLEDSGVKDVLSPRDREKLERRYREVRERAKESLKKLSVKWEEEKTVRLRDKISFFFGVMNVLCSALLLGFAPTYIPLYYSAQMAAFLPLRVYAYKKRLYHYFLFDLCYAINALVLVYLWIFPGNTYLFEACYGLTLGSLGTAIATWRNSLVFHSLDKVISLAIHIFPPFVMTTIVHFYPDPSSRYPALASPGLGISTRPWRSISINMVAYLVWQLLYFRYVIVARKEKIKQGRATSFTFLINDKKRLIGKIAAKVPEQYREAAFMAGQALYTFVTLLIPIFVLFDSKFWSSVYLIILFGVSVWNGASFYLEVYGRKFEKELIALRKEFEEQQVQLSKYATPAAGGEEMSRVTSLDALGEKREEESEGSGEEIRHEDAEAVAEEKGFGEVAKPV</sequence>
<feature type="compositionally biased region" description="Low complexity" evidence="13">
    <location>
        <begin position="16"/>
        <end position="27"/>
    </location>
</feature>
<dbReference type="GO" id="GO:0006656">
    <property type="term" value="P:phosphatidylcholine biosynthetic process"/>
    <property type="evidence" value="ECO:0007669"/>
    <property type="project" value="TreeGrafter"/>
</dbReference>
<feature type="transmembrane region" description="Helical" evidence="14">
    <location>
        <begin position="231"/>
        <end position="250"/>
    </location>
</feature>
<name>A0A1Y2FG52_9BASI</name>
<feature type="region of interest" description="Disordered" evidence="13">
    <location>
        <begin position="470"/>
        <end position="523"/>
    </location>
</feature>
<dbReference type="PANTHER" id="PTHR31201">
    <property type="entry name" value="OS01G0585100 PROTEIN"/>
    <property type="match status" value="1"/>
</dbReference>
<evidence type="ECO:0000256" key="4">
    <source>
        <dbReference type="ARBA" id="ARBA00022516"/>
    </source>
</evidence>
<dbReference type="InterPro" id="IPR021261">
    <property type="entry name" value="GPCAT"/>
</dbReference>
<evidence type="ECO:0000256" key="6">
    <source>
        <dbReference type="ARBA" id="ARBA00022692"/>
    </source>
</evidence>
<dbReference type="FunCoup" id="A0A1Y2FG52">
    <property type="interactions" value="33"/>
</dbReference>
<dbReference type="Pfam" id="PF10998">
    <property type="entry name" value="DUF2838"/>
    <property type="match status" value="1"/>
</dbReference>
<dbReference type="GO" id="GO:0016020">
    <property type="term" value="C:membrane"/>
    <property type="evidence" value="ECO:0007669"/>
    <property type="project" value="UniProtKB-SubCell"/>
</dbReference>
<comment type="subcellular location">
    <subcellularLocation>
        <location evidence="1">Membrane</location>
        <topology evidence="1">Multi-pass membrane protein</topology>
    </subcellularLocation>
</comment>
<evidence type="ECO:0000256" key="3">
    <source>
        <dbReference type="ARBA" id="ARBA00019082"/>
    </source>
</evidence>
<accession>A0A1Y2FG52</accession>
<keyword evidence="16" id="KW-1185">Reference proteome</keyword>
<feature type="transmembrane region" description="Helical" evidence="14">
    <location>
        <begin position="256"/>
        <end position="276"/>
    </location>
</feature>
<keyword evidence="9 14" id="KW-0472">Membrane</keyword>
<evidence type="ECO:0000256" key="1">
    <source>
        <dbReference type="ARBA" id="ARBA00004141"/>
    </source>
</evidence>
<evidence type="ECO:0000256" key="11">
    <source>
        <dbReference type="ARBA" id="ARBA00023264"/>
    </source>
</evidence>
<evidence type="ECO:0000256" key="5">
    <source>
        <dbReference type="ARBA" id="ARBA00022679"/>
    </source>
</evidence>
<evidence type="ECO:0000256" key="14">
    <source>
        <dbReference type="SAM" id="Phobius"/>
    </source>
</evidence>
<evidence type="ECO:0000256" key="2">
    <source>
        <dbReference type="ARBA" id="ARBA00006675"/>
    </source>
</evidence>
<keyword evidence="10" id="KW-0594">Phospholipid biosynthesis</keyword>
<evidence type="ECO:0000256" key="10">
    <source>
        <dbReference type="ARBA" id="ARBA00023209"/>
    </source>
</evidence>
<evidence type="ECO:0000256" key="7">
    <source>
        <dbReference type="ARBA" id="ARBA00022989"/>
    </source>
</evidence>
<feature type="transmembrane region" description="Helical" evidence="14">
    <location>
        <begin position="392"/>
        <end position="414"/>
    </location>
</feature>
<keyword evidence="7 14" id="KW-1133">Transmembrane helix</keyword>
<dbReference type="AlphaFoldDB" id="A0A1Y2FG52"/>
<comment type="similarity">
    <text evidence="2">Belongs to the GPC1 family.</text>
</comment>
<evidence type="ECO:0000313" key="16">
    <source>
        <dbReference type="Proteomes" id="UP000193467"/>
    </source>
</evidence>
<keyword evidence="8" id="KW-0443">Lipid metabolism</keyword>
<dbReference type="GO" id="GO:0016746">
    <property type="term" value="F:acyltransferase activity"/>
    <property type="evidence" value="ECO:0007669"/>
    <property type="project" value="UniProtKB-KW"/>
</dbReference>
<feature type="compositionally biased region" description="Low complexity" evidence="13">
    <location>
        <begin position="36"/>
        <end position="45"/>
    </location>
</feature>
<keyword evidence="4" id="KW-0444">Lipid biosynthesis</keyword>
<feature type="transmembrane region" description="Helical" evidence="14">
    <location>
        <begin position="420"/>
        <end position="440"/>
    </location>
</feature>
<feature type="compositionally biased region" description="Basic and acidic residues" evidence="13">
    <location>
        <begin position="500"/>
        <end position="516"/>
    </location>
</feature>
<dbReference type="Proteomes" id="UP000193467">
    <property type="component" value="Unassembled WGS sequence"/>
</dbReference>
<evidence type="ECO:0000313" key="15">
    <source>
        <dbReference type="EMBL" id="ORY81805.1"/>
    </source>
</evidence>
<keyword evidence="5" id="KW-0808">Transferase</keyword>
<keyword evidence="11" id="KW-1208">Phospholipid metabolism</keyword>
<evidence type="ECO:0000256" key="8">
    <source>
        <dbReference type="ARBA" id="ARBA00023098"/>
    </source>
</evidence>
<protein>
    <recommendedName>
        <fullName evidence="3">Glycerophosphocholine acyltransferase 1</fullName>
    </recommendedName>
</protein>
<dbReference type="OrthoDB" id="406287at2759"/>
<gene>
    <name evidence="15" type="ORF">BCR35DRAFT_303964</name>
</gene>
<organism evidence="15 16">
    <name type="scientific">Leucosporidium creatinivorum</name>
    <dbReference type="NCBI Taxonomy" id="106004"/>
    <lineage>
        <taxon>Eukaryota</taxon>
        <taxon>Fungi</taxon>
        <taxon>Dikarya</taxon>
        <taxon>Basidiomycota</taxon>
        <taxon>Pucciniomycotina</taxon>
        <taxon>Microbotryomycetes</taxon>
        <taxon>Leucosporidiales</taxon>
        <taxon>Leucosporidium</taxon>
    </lineage>
</organism>
<evidence type="ECO:0000256" key="13">
    <source>
        <dbReference type="SAM" id="MobiDB-lite"/>
    </source>
</evidence>
<feature type="region of interest" description="Disordered" evidence="13">
    <location>
        <begin position="1"/>
        <end position="51"/>
    </location>
</feature>
<dbReference type="PANTHER" id="PTHR31201:SF1">
    <property type="entry name" value="GLYCEROPHOSPHOCHOLINE ACYLTRANSFERASE 1"/>
    <property type="match status" value="1"/>
</dbReference>
<dbReference type="InParanoid" id="A0A1Y2FG52"/>
<reference evidence="15 16" key="1">
    <citation type="submission" date="2016-07" db="EMBL/GenBank/DDBJ databases">
        <title>Pervasive Adenine N6-methylation of Active Genes in Fungi.</title>
        <authorList>
            <consortium name="DOE Joint Genome Institute"/>
            <person name="Mondo S.J."/>
            <person name="Dannebaum R.O."/>
            <person name="Kuo R.C."/>
            <person name="Labutti K."/>
            <person name="Haridas S."/>
            <person name="Kuo A."/>
            <person name="Salamov A."/>
            <person name="Ahrendt S.R."/>
            <person name="Lipzen A."/>
            <person name="Sullivan W."/>
            <person name="Andreopoulos W.B."/>
            <person name="Clum A."/>
            <person name="Lindquist E."/>
            <person name="Daum C."/>
            <person name="Ramamoorthy G.K."/>
            <person name="Gryganskyi A."/>
            <person name="Culley D."/>
            <person name="Magnuson J.K."/>
            <person name="James T.Y."/>
            <person name="O'Malley M.A."/>
            <person name="Stajich J.E."/>
            <person name="Spatafora J.W."/>
            <person name="Visel A."/>
            <person name="Grigoriev I.V."/>
        </authorList>
    </citation>
    <scope>NUCLEOTIDE SEQUENCE [LARGE SCALE GENOMIC DNA]</scope>
    <source>
        <strain evidence="15 16">62-1032</strain>
    </source>
</reference>
<comment type="caution">
    <text evidence="15">The sequence shown here is derived from an EMBL/GenBank/DDBJ whole genome shotgun (WGS) entry which is preliminary data.</text>
</comment>
<evidence type="ECO:0000256" key="12">
    <source>
        <dbReference type="ARBA" id="ARBA00023315"/>
    </source>
</evidence>
<keyword evidence="12" id="KW-0012">Acyltransferase</keyword>
<feature type="transmembrane region" description="Helical" evidence="14">
    <location>
        <begin position="182"/>
        <end position="201"/>
    </location>
</feature>
<dbReference type="EMBL" id="MCGR01000022">
    <property type="protein sequence ID" value="ORY81805.1"/>
    <property type="molecule type" value="Genomic_DNA"/>
</dbReference>
<feature type="transmembrane region" description="Helical" evidence="14">
    <location>
        <begin position="333"/>
        <end position="353"/>
    </location>
</feature>
<feature type="transmembrane region" description="Helical" evidence="14">
    <location>
        <begin position="288"/>
        <end position="308"/>
    </location>
</feature>
<keyword evidence="6 14" id="KW-0812">Transmembrane</keyword>
<evidence type="ECO:0000256" key="9">
    <source>
        <dbReference type="ARBA" id="ARBA00023136"/>
    </source>
</evidence>
<proteinExistence type="inferred from homology"/>